<dbReference type="InterPro" id="IPR050707">
    <property type="entry name" value="HTH_MetabolicPath_Reg"/>
</dbReference>
<accession>A0A3M6QI73</accession>
<evidence type="ECO:0000256" key="3">
    <source>
        <dbReference type="ARBA" id="ARBA00023163"/>
    </source>
</evidence>
<evidence type="ECO:0000313" key="7">
    <source>
        <dbReference type="EMBL" id="RMX02152.1"/>
    </source>
</evidence>
<dbReference type="InterPro" id="IPR005471">
    <property type="entry name" value="Tscrpt_reg_IclR_N"/>
</dbReference>
<evidence type="ECO:0000256" key="4">
    <source>
        <dbReference type="SAM" id="MobiDB-lite"/>
    </source>
</evidence>
<dbReference type="PROSITE" id="PS51078">
    <property type="entry name" value="ICLR_ED"/>
    <property type="match status" value="1"/>
</dbReference>
<evidence type="ECO:0000259" key="6">
    <source>
        <dbReference type="PROSITE" id="PS51078"/>
    </source>
</evidence>
<gene>
    <name evidence="7" type="ORF">EBQ25_02765</name>
</gene>
<feature type="domain" description="HTH iclR-type" evidence="5">
    <location>
        <begin position="15"/>
        <end position="77"/>
    </location>
</feature>
<name>A0A3M6QI73_9BURK</name>
<dbReference type="PROSITE" id="PS51077">
    <property type="entry name" value="HTH_ICLR"/>
    <property type="match status" value="1"/>
</dbReference>
<keyword evidence="1" id="KW-0805">Transcription regulation</keyword>
<dbReference type="SUPFAM" id="SSF55781">
    <property type="entry name" value="GAF domain-like"/>
    <property type="match status" value="2"/>
</dbReference>
<sequence>MPNSPSPRASEQRGIQSIEVGGALLQALADHGSPMMLKDLAAAANMPAAKAHPYLVSFVKLGLAEQDARTGRYRLGPFALQLGLSALRGLDPVRIATQQAALLADESQLSIAVAVWGNFGPTVIHIEEGQRPIHVNMRPGTVLMPLLLSATGRVFAAFMPGRTIEPLLRRETQPVHGNGNGDGDGDASAHTAASARPTLAAFAHAAAAGHTPDPARGMRTWAQAQALLEEIRTQRLARAMGSPIPGVNAFSAPVHDASGQLALTITAMGAADDFDTAWDSPIAQRLRACAREIEYRLGAPDPAGSVAPVA</sequence>
<dbReference type="SUPFAM" id="SSF46785">
    <property type="entry name" value="Winged helix' DNA-binding domain"/>
    <property type="match status" value="1"/>
</dbReference>
<dbReference type="GO" id="GO:0003700">
    <property type="term" value="F:DNA-binding transcription factor activity"/>
    <property type="evidence" value="ECO:0007669"/>
    <property type="project" value="TreeGrafter"/>
</dbReference>
<dbReference type="InterPro" id="IPR014757">
    <property type="entry name" value="Tscrpt_reg_IclR_C"/>
</dbReference>
<keyword evidence="8" id="KW-1185">Reference proteome</keyword>
<organism evidence="7 8">
    <name type="scientific">Allofranklinella schreckenbergeri</name>
    <dbReference type="NCBI Taxonomy" id="1076744"/>
    <lineage>
        <taxon>Bacteria</taxon>
        <taxon>Pseudomonadati</taxon>
        <taxon>Pseudomonadota</taxon>
        <taxon>Betaproteobacteria</taxon>
        <taxon>Burkholderiales</taxon>
        <taxon>Comamonadaceae</taxon>
        <taxon>Allofranklinella</taxon>
    </lineage>
</organism>
<keyword evidence="2" id="KW-0238">DNA-binding</keyword>
<dbReference type="PANTHER" id="PTHR30136">
    <property type="entry name" value="HELIX-TURN-HELIX TRANSCRIPTIONAL REGULATOR, ICLR FAMILY"/>
    <property type="match status" value="1"/>
</dbReference>
<dbReference type="AlphaFoldDB" id="A0A3M6QI73"/>
<protein>
    <submittedName>
        <fullName evidence="7">IclR family transcriptional regulator</fullName>
    </submittedName>
</protein>
<dbReference type="SMART" id="SM00346">
    <property type="entry name" value="HTH_ICLR"/>
    <property type="match status" value="1"/>
</dbReference>
<keyword evidence="3" id="KW-0804">Transcription</keyword>
<reference evidence="7 8" key="1">
    <citation type="submission" date="2018-10" db="EMBL/GenBank/DDBJ databases">
        <title>Comamonadaceae CDC group NO-1 genome sequencing and assembly.</title>
        <authorList>
            <person name="Bernier A.-M."/>
            <person name="Bernard K."/>
        </authorList>
    </citation>
    <scope>NUCLEOTIDE SEQUENCE [LARGE SCALE GENOMIC DNA]</scope>
    <source>
        <strain evidence="7 8">NML161473</strain>
    </source>
</reference>
<dbReference type="Proteomes" id="UP000267035">
    <property type="component" value="Unassembled WGS sequence"/>
</dbReference>
<dbReference type="Gene3D" id="1.10.10.10">
    <property type="entry name" value="Winged helix-like DNA-binding domain superfamily/Winged helix DNA-binding domain"/>
    <property type="match status" value="1"/>
</dbReference>
<evidence type="ECO:0000256" key="2">
    <source>
        <dbReference type="ARBA" id="ARBA00023125"/>
    </source>
</evidence>
<dbReference type="Pfam" id="PF09339">
    <property type="entry name" value="HTH_IclR"/>
    <property type="match status" value="1"/>
</dbReference>
<feature type="domain" description="IclR-ED" evidence="6">
    <location>
        <begin position="78"/>
        <end position="299"/>
    </location>
</feature>
<dbReference type="GO" id="GO:0045892">
    <property type="term" value="P:negative regulation of DNA-templated transcription"/>
    <property type="evidence" value="ECO:0007669"/>
    <property type="project" value="TreeGrafter"/>
</dbReference>
<dbReference type="EMBL" id="RDQL01000002">
    <property type="protein sequence ID" value="RMX02152.1"/>
    <property type="molecule type" value="Genomic_DNA"/>
</dbReference>
<evidence type="ECO:0000313" key="8">
    <source>
        <dbReference type="Proteomes" id="UP000267035"/>
    </source>
</evidence>
<evidence type="ECO:0000259" key="5">
    <source>
        <dbReference type="PROSITE" id="PS51077"/>
    </source>
</evidence>
<dbReference type="PANTHER" id="PTHR30136:SF8">
    <property type="entry name" value="TRANSCRIPTIONAL REGULATORY PROTEIN"/>
    <property type="match status" value="1"/>
</dbReference>
<evidence type="ECO:0000256" key="1">
    <source>
        <dbReference type="ARBA" id="ARBA00023015"/>
    </source>
</evidence>
<proteinExistence type="predicted"/>
<comment type="caution">
    <text evidence="7">The sequence shown here is derived from an EMBL/GenBank/DDBJ whole genome shotgun (WGS) entry which is preliminary data.</text>
</comment>
<dbReference type="Gene3D" id="3.30.450.40">
    <property type="match status" value="1"/>
</dbReference>
<dbReference type="InterPro" id="IPR036390">
    <property type="entry name" value="WH_DNA-bd_sf"/>
</dbReference>
<dbReference type="InterPro" id="IPR029016">
    <property type="entry name" value="GAF-like_dom_sf"/>
</dbReference>
<dbReference type="InterPro" id="IPR036388">
    <property type="entry name" value="WH-like_DNA-bd_sf"/>
</dbReference>
<dbReference type="GO" id="GO:0003677">
    <property type="term" value="F:DNA binding"/>
    <property type="evidence" value="ECO:0007669"/>
    <property type="project" value="UniProtKB-KW"/>
</dbReference>
<dbReference type="RefSeq" id="WP_122253441.1">
    <property type="nucleotide sequence ID" value="NZ_RDQL01000002.1"/>
</dbReference>
<feature type="region of interest" description="Disordered" evidence="4">
    <location>
        <begin position="172"/>
        <end position="192"/>
    </location>
</feature>